<reference evidence="6 7" key="1">
    <citation type="submission" date="2013-10" db="EMBL/GenBank/DDBJ databases">
        <title>The Genome Sequence of Acinetobacter brisouii CIP 110357.</title>
        <authorList>
            <consortium name="The Broad Institute Genomics Platform"/>
            <consortium name="The Broad Institute Genome Sequencing Center for Infectious Disease"/>
            <person name="Cerqueira G."/>
            <person name="Feldgarden M."/>
            <person name="Courvalin P."/>
            <person name="Grillot-Courvalin C."/>
            <person name="Clermont D."/>
            <person name="Rocha E."/>
            <person name="Yoon E.-J."/>
            <person name="Nemec A."/>
            <person name="Young S.K."/>
            <person name="Zeng Q."/>
            <person name="Gargeya S."/>
            <person name="Fitzgerald M."/>
            <person name="Abouelleil A."/>
            <person name="Alvarado L."/>
            <person name="Berlin A.M."/>
            <person name="Chapman S.B."/>
            <person name="Gainer-Dewar J."/>
            <person name="Goldberg J."/>
            <person name="Gnerre S."/>
            <person name="Griggs A."/>
            <person name="Gujja S."/>
            <person name="Hansen M."/>
            <person name="Howarth C."/>
            <person name="Imamovic A."/>
            <person name="Ireland A."/>
            <person name="Larimer J."/>
            <person name="McCowan C."/>
            <person name="Murphy C."/>
            <person name="Pearson M."/>
            <person name="Poon T.W."/>
            <person name="Priest M."/>
            <person name="Roberts A."/>
            <person name="Saif S."/>
            <person name="Shea T."/>
            <person name="Sykes S."/>
            <person name="Wortman J."/>
            <person name="Nusbaum C."/>
            <person name="Birren B."/>
        </authorList>
    </citation>
    <scope>NUCLEOTIDE SEQUENCE [LARGE SCALE GENOMIC DNA]</scope>
    <source>
        <strain evidence="6 7">CIP 110357</strain>
    </source>
</reference>
<dbReference type="Proteomes" id="UP000018418">
    <property type="component" value="Unassembled WGS sequence"/>
</dbReference>
<dbReference type="EMBL" id="AYEU01000006">
    <property type="protein sequence ID" value="ESK51072.1"/>
    <property type="molecule type" value="Genomic_DNA"/>
</dbReference>
<sequence>MRRMIPSLQSLICFESAAKHKSYTYAAQELCITQSAVSRQIQQLEEFLSLALFHRTRHGVELTLAGEQYFKSIKSSLLNIEQSTIDLMSHKGLGGTLKLGVVPTFATRWLLPRLYRFNQIYPEITVHLETSTKPFLFSEHIFDAAIYAGTPAQVENWAGAKVQFLMQEDVVPVCSKQLIQKYCPEVQLEQIQDIDLSAEQLSRLPLLQQTTRPYIWKEWFHTAGYDHPYATEGQRHELFSMLAVAATHHLGVALIPQMLLEKELNSGDLVIASKLKLMGSRSYYFVYSEQQNSALILKFIEWLEHETQIYQNKNTNCAVQPDTAAT</sequence>
<keyword evidence="3" id="KW-0238">DNA-binding</keyword>
<dbReference type="InterPro" id="IPR058163">
    <property type="entry name" value="LysR-type_TF_proteobact-type"/>
</dbReference>
<keyword evidence="4" id="KW-0804">Transcription</keyword>
<protein>
    <recommendedName>
        <fullName evidence="5">HTH lysR-type domain-containing protein</fullName>
    </recommendedName>
</protein>
<dbReference type="InterPro" id="IPR036390">
    <property type="entry name" value="WH_DNA-bd_sf"/>
</dbReference>
<dbReference type="PANTHER" id="PTHR30537:SF26">
    <property type="entry name" value="GLYCINE CLEAVAGE SYSTEM TRANSCRIPTIONAL ACTIVATOR"/>
    <property type="match status" value="1"/>
</dbReference>
<dbReference type="OrthoDB" id="5526340at2"/>
<evidence type="ECO:0000313" key="6">
    <source>
        <dbReference type="EMBL" id="ESK51072.1"/>
    </source>
</evidence>
<dbReference type="InterPro" id="IPR005119">
    <property type="entry name" value="LysR_subst-bd"/>
</dbReference>
<accession>V2UM60</accession>
<evidence type="ECO:0000259" key="5">
    <source>
        <dbReference type="PROSITE" id="PS50931"/>
    </source>
</evidence>
<keyword evidence="2" id="KW-0805">Transcription regulation</keyword>
<organism evidence="6 7">
    <name type="scientific">Acinetobacter brisouii CIP 110357</name>
    <dbReference type="NCBI Taxonomy" id="1341683"/>
    <lineage>
        <taxon>Bacteria</taxon>
        <taxon>Pseudomonadati</taxon>
        <taxon>Pseudomonadota</taxon>
        <taxon>Gammaproteobacteria</taxon>
        <taxon>Moraxellales</taxon>
        <taxon>Moraxellaceae</taxon>
        <taxon>Acinetobacter</taxon>
    </lineage>
</organism>
<name>V2UM60_9GAMM</name>
<evidence type="ECO:0000256" key="2">
    <source>
        <dbReference type="ARBA" id="ARBA00023015"/>
    </source>
</evidence>
<dbReference type="GO" id="GO:0003700">
    <property type="term" value="F:DNA-binding transcription factor activity"/>
    <property type="evidence" value="ECO:0007669"/>
    <property type="project" value="InterPro"/>
</dbReference>
<comment type="similarity">
    <text evidence="1">Belongs to the LysR transcriptional regulatory family.</text>
</comment>
<dbReference type="SUPFAM" id="SSF46785">
    <property type="entry name" value="Winged helix' DNA-binding domain"/>
    <property type="match status" value="1"/>
</dbReference>
<gene>
    <name evidence="6" type="ORF">P255_01577</name>
</gene>
<proteinExistence type="inferred from homology"/>
<evidence type="ECO:0000313" key="7">
    <source>
        <dbReference type="Proteomes" id="UP000018418"/>
    </source>
</evidence>
<dbReference type="AlphaFoldDB" id="V2UM60"/>
<dbReference type="Gene3D" id="3.40.190.10">
    <property type="entry name" value="Periplasmic binding protein-like II"/>
    <property type="match status" value="2"/>
</dbReference>
<dbReference type="SUPFAM" id="SSF53850">
    <property type="entry name" value="Periplasmic binding protein-like II"/>
    <property type="match status" value="1"/>
</dbReference>
<dbReference type="Pfam" id="PF00126">
    <property type="entry name" value="HTH_1"/>
    <property type="match status" value="1"/>
</dbReference>
<evidence type="ECO:0000256" key="3">
    <source>
        <dbReference type="ARBA" id="ARBA00023125"/>
    </source>
</evidence>
<dbReference type="GO" id="GO:0006351">
    <property type="term" value="P:DNA-templated transcription"/>
    <property type="evidence" value="ECO:0007669"/>
    <property type="project" value="TreeGrafter"/>
</dbReference>
<evidence type="ECO:0000256" key="1">
    <source>
        <dbReference type="ARBA" id="ARBA00009437"/>
    </source>
</evidence>
<dbReference type="Pfam" id="PF03466">
    <property type="entry name" value="LysR_substrate"/>
    <property type="match status" value="1"/>
</dbReference>
<dbReference type="PATRIC" id="fig|1341683.3.peg.1560"/>
<dbReference type="HOGENOM" id="CLU_039613_37_1_6"/>
<dbReference type="PRINTS" id="PR00039">
    <property type="entry name" value="HTHLYSR"/>
</dbReference>
<evidence type="ECO:0000256" key="4">
    <source>
        <dbReference type="ARBA" id="ARBA00023163"/>
    </source>
</evidence>
<feature type="domain" description="HTH lysR-type" evidence="5">
    <location>
        <begin position="6"/>
        <end position="63"/>
    </location>
</feature>
<dbReference type="InterPro" id="IPR036388">
    <property type="entry name" value="WH-like_DNA-bd_sf"/>
</dbReference>
<dbReference type="STRING" id="396323.VH98_03075"/>
<dbReference type="Gene3D" id="1.10.10.10">
    <property type="entry name" value="Winged helix-like DNA-binding domain superfamily/Winged helix DNA-binding domain"/>
    <property type="match status" value="1"/>
</dbReference>
<dbReference type="InterPro" id="IPR000847">
    <property type="entry name" value="LysR_HTH_N"/>
</dbReference>
<dbReference type="GO" id="GO:0043565">
    <property type="term" value="F:sequence-specific DNA binding"/>
    <property type="evidence" value="ECO:0007669"/>
    <property type="project" value="TreeGrafter"/>
</dbReference>
<dbReference type="PROSITE" id="PS50931">
    <property type="entry name" value="HTH_LYSR"/>
    <property type="match status" value="1"/>
</dbReference>
<comment type="caution">
    <text evidence="6">The sequence shown here is derived from an EMBL/GenBank/DDBJ whole genome shotgun (WGS) entry which is preliminary data.</text>
</comment>
<keyword evidence="7" id="KW-1185">Reference proteome</keyword>
<dbReference type="PANTHER" id="PTHR30537">
    <property type="entry name" value="HTH-TYPE TRANSCRIPTIONAL REGULATOR"/>
    <property type="match status" value="1"/>
</dbReference>
<dbReference type="RefSeq" id="WP_004900684.1">
    <property type="nucleotide sequence ID" value="NZ_BBTI01000002.1"/>
</dbReference>